<keyword evidence="6 14" id="KW-0418">Kinase</keyword>
<protein>
    <recommendedName>
        <fullName evidence="2">histidine kinase</fullName>
        <ecNumber evidence="2">2.7.13.3</ecNumber>
    </recommendedName>
</protein>
<dbReference type="SMART" id="SM00448">
    <property type="entry name" value="REC"/>
    <property type="match status" value="1"/>
</dbReference>
<feature type="domain" description="Histidine kinase" evidence="10">
    <location>
        <begin position="278"/>
        <end position="489"/>
    </location>
</feature>
<dbReference type="Pfam" id="PF00072">
    <property type="entry name" value="Response_reg"/>
    <property type="match status" value="1"/>
</dbReference>
<dbReference type="InterPro" id="IPR005467">
    <property type="entry name" value="His_kinase_dom"/>
</dbReference>
<dbReference type="GO" id="GO:0006355">
    <property type="term" value="P:regulation of DNA-templated transcription"/>
    <property type="evidence" value="ECO:0007669"/>
    <property type="project" value="InterPro"/>
</dbReference>
<evidence type="ECO:0000259" key="10">
    <source>
        <dbReference type="PROSITE" id="PS50109"/>
    </source>
</evidence>
<dbReference type="CDD" id="cd00075">
    <property type="entry name" value="HATPase"/>
    <property type="match status" value="1"/>
</dbReference>
<dbReference type="CDD" id="cd00130">
    <property type="entry name" value="PAS"/>
    <property type="match status" value="1"/>
</dbReference>
<dbReference type="OrthoDB" id="236031at2"/>
<feature type="domain" description="PAC" evidence="13">
    <location>
        <begin position="214"/>
        <end position="265"/>
    </location>
</feature>
<evidence type="ECO:0000256" key="1">
    <source>
        <dbReference type="ARBA" id="ARBA00000085"/>
    </source>
</evidence>
<evidence type="ECO:0000313" key="14">
    <source>
        <dbReference type="EMBL" id="QDV36843.1"/>
    </source>
</evidence>
<evidence type="ECO:0000256" key="3">
    <source>
        <dbReference type="ARBA" id="ARBA00022553"/>
    </source>
</evidence>
<evidence type="ECO:0000259" key="12">
    <source>
        <dbReference type="PROSITE" id="PS50112"/>
    </source>
</evidence>
<dbReference type="SMART" id="SM00387">
    <property type="entry name" value="HATPase_c"/>
    <property type="match status" value="1"/>
</dbReference>
<dbReference type="InterPro" id="IPR036890">
    <property type="entry name" value="HATPase_C_sf"/>
</dbReference>
<evidence type="ECO:0000259" key="13">
    <source>
        <dbReference type="PROSITE" id="PS50113"/>
    </source>
</evidence>
<dbReference type="Gene3D" id="3.30.565.10">
    <property type="entry name" value="Histidine kinase-like ATPase, C-terminal domain"/>
    <property type="match status" value="1"/>
</dbReference>
<feature type="modified residue" description="4-aspartylphosphate" evidence="9">
    <location>
        <position position="63"/>
    </location>
</feature>
<dbReference type="InterPro" id="IPR001789">
    <property type="entry name" value="Sig_transdc_resp-reg_receiver"/>
</dbReference>
<keyword evidence="15" id="KW-1185">Reference proteome</keyword>
<evidence type="ECO:0000256" key="2">
    <source>
        <dbReference type="ARBA" id="ARBA00012438"/>
    </source>
</evidence>
<dbReference type="InterPro" id="IPR036097">
    <property type="entry name" value="HisK_dim/P_sf"/>
</dbReference>
<dbReference type="InterPro" id="IPR004358">
    <property type="entry name" value="Sig_transdc_His_kin-like_C"/>
</dbReference>
<dbReference type="GO" id="GO:0005524">
    <property type="term" value="F:ATP binding"/>
    <property type="evidence" value="ECO:0007669"/>
    <property type="project" value="UniProtKB-KW"/>
</dbReference>
<dbReference type="InterPro" id="IPR000014">
    <property type="entry name" value="PAS"/>
</dbReference>
<dbReference type="PANTHER" id="PTHR43065">
    <property type="entry name" value="SENSOR HISTIDINE KINASE"/>
    <property type="match status" value="1"/>
</dbReference>
<name>A0A518H7M4_9BACT</name>
<dbReference type="Pfam" id="PF02518">
    <property type="entry name" value="HATPase_c"/>
    <property type="match status" value="1"/>
</dbReference>
<dbReference type="SUPFAM" id="SSF55874">
    <property type="entry name" value="ATPase domain of HSP90 chaperone/DNA topoisomerase II/histidine kinase"/>
    <property type="match status" value="1"/>
</dbReference>
<dbReference type="Proteomes" id="UP000317835">
    <property type="component" value="Chromosome"/>
</dbReference>
<evidence type="ECO:0000256" key="7">
    <source>
        <dbReference type="ARBA" id="ARBA00022840"/>
    </source>
</evidence>
<evidence type="ECO:0000256" key="5">
    <source>
        <dbReference type="ARBA" id="ARBA00022741"/>
    </source>
</evidence>
<dbReference type="SMART" id="SM00388">
    <property type="entry name" value="HisKA"/>
    <property type="match status" value="1"/>
</dbReference>
<dbReference type="SUPFAM" id="SSF47384">
    <property type="entry name" value="Homodimeric domain of signal transducing histidine kinase"/>
    <property type="match status" value="1"/>
</dbReference>
<evidence type="ECO:0000259" key="11">
    <source>
        <dbReference type="PROSITE" id="PS50110"/>
    </source>
</evidence>
<dbReference type="InterPro" id="IPR035965">
    <property type="entry name" value="PAS-like_dom_sf"/>
</dbReference>
<dbReference type="Gene3D" id="1.10.287.130">
    <property type="match status" value="1"/>
</dbReference>
<dbReference type="PRINTS" id="PR00344">
    <property type="entry name" value="BCTRLSENSOR"/>
</dbReference>
<feature type="domain" description="PAS" evidence="12">
    <location>
        <begin position="140"/>
        <end position="211"/>
    </location>
</feature>
<dbReference type="SUPFAM" id="SSF55785">
    <property type="entry name" value="PYP-like sensor domain (PAS domain)"/>
    <property type="match status" value="1"/>
</dbReference>
<dbReference type="CDD" id="cd00082">
    <property type="entry name" value="HisKA"/>
    <property type="match status" value="1"/>
</dbReference>
<dbReference type="SUPFAM" id="SSF52172">
    <property type="entry name" value="CheY-like"/>
    <property type="match status" value="1"/>
</dbReference>
<keyword evidence="8" id="KW-0902">Two-component regulatory system</keyword>
<sequence length="490" mass="53995">MDTARRGTPPPQVLVVEDDRDALANLRDILELDAFVVDAASSAAEALDRPSDRWSAYGAMILDRRLPDADFDEVMPRLRALAPDAELIVVTGLADLRGAIDALRGGASDYLLKPIDPDALRASLSRALERRELRLARRRSDAAFRTLVESAESVIVITRLDRSIVYFSPFAERLTGYPAGEVFGTCFHERLVDPEDRGRAEDALRRLRAGEPVRGLEGRLRRRDGSTRCLVWNARLLDDYEGMPAILSVGHDISDLKEAQQRAVQSERLAAIGQMVTGLAHESRNALQRGQSCLEMLALKVADRPEAVDLIRRAQKAQDHLHHLFEDVRSYAAPIRLEAGRFDLPSVWREAWSYLDSAARQHSATLSESVDAPITRCWLDPFRLVQVFRNILENALTSGAGPVAIEVSCSPASLEGRDALRVAIRDNGPGLNAEQVERIFEPFYTTKARGTGLGMAICRRIVEAHGGRIAVGTPGGPGAEIILTLPREPT</sequence>
<feature type="domain" description="Response regulatory" evidence="11">
    <location>
        <begin position="12"/>
        <end position="128"/>
    </location>
</feature>
<organism evidence="14 15">
    <name type="scientific">Tautonia plasticadhaerens</name>
    <dbReference type="NCBI Taxonomy" id="2527974"/>
    <lineage>
        <taxon>Bacteria</taxon>
        <taxon>Pseudomonadati</taxon>
        <taxon>Planctomycetota</taxon>
        <taxon>Planctomycetia</taxon>
        <taxon>Isosphaerales</taxon>
        <taxon>Isosphaeraceae</taxon>
        <taxon>Tautonia</taxon>
    </lineage>
</organism>
<dbReference type="InterPro" id="IPR011006">
    <property type="entry name" value="CheY-like_superfamily"/>
</dbReference>
<dbReference type="PROSITE" id="PS50113">
    <property type="entry name" value="PAC"/>
    <property type="match status" value="1"/>
</dbReference>
<dbReference type="Gene3D" id="3.40.50.2300">
    <property type="match status" value="1"/>
</dbReference>
<reference evidence="14 15" key="1">
    <citation type="submission" date="2019-02" db="EMBL/GenBank/DDBJ databases">
        <title>Deep-cultivation of Planctomycetes and their phenomic and genomic characterization uncovers novel biology.</title>
        <authorList>
            <person name="Wiegand S."/>
            <person name="Jogler M."/>
            <person name="Boedeker C."/>
            <person name="Pinto D."/>
            <person name="Vollmers J."/>
            <person name="Rivas-Marin E."/>
            <person name="Kohn T."/>
            <person name="Peeters S.H."/>
            <person name="Heuer A."/>
            <person name="Rast P."/>
            <person name="Oberbeckmann S."/>
            <person name="Bunk B."/>
            <person name="Jeske O."/>
            <person name="Meyerdierks A."/>
            <person name="Storesund J.E."/>
            <person name="Kallscheuer N."/>
            <person name="Luecker S."/>
            <person name="Lage O.M."/>
            <person name="Pohl T."/>
            <person name="Merkel B.J."/>
            <person name="Hornburger P."/>
            <person name="Mueller R.-W."/>
            <person name="Bruemmer F."/>
            <person name="Labrenz M."/>
            <person name="Spormann A.M."/>
            <person name="Op den Camp H."/>
            <person name="Overmann J."/>
            <person name="Amann R."/>
            <person name="Jetten M.S.M."/>
            <person name="Mascher T."/>
            <person name="Medema M.H."/>
            <person name="Devos D.P."/>
            <person name="Kaster A.-K."/>
            <person name="Ovreas L."/>
            <person name="Rohde M."/>
            <person name="Galperin M.Y."/>
            <person name="Jogler C."/>
        </authorList>
    </citation>
    <scope>NUCLEOTIDE SEQUENCE [LARGE SCALE GENOMIC DNA]</scope>
    <source>
        <strain evidence="14 15">ElP</strain>
    </source>
</reference>
<dbReference type="Pfam" id="PF00989">
    <property type="entry name" value="PAS"/>
    <property type="match status" value="1"/>
</dbReference>
<dbReference type="EC" id="2.7.13.3" evidence="2"/>
<dbReference type="PROSITE" id="PS50110">
    <property type="entry name" value="RESPONSE_REGULATORY"/>
    <property type="match status" value="1"/>
</dbReference>
<accession>A0A518H7M4</accession>
<keyword evidence="7" id="KW-0067">ATP-binding</keyword>
<proteinExistence type="predicted"/>
<keyword evidence="4 14" id="KW-0808">Transferase</keyword>
<dbReference type="InterPro" id="IPR003594">
    <property type="entry name" value="HATPase_dom"/>
</dbReference>
<evidence type="ECO:0000313" key="15">
    <source>
        <dbReference type="Proteomes" id="UP000317835"/>
    </source>
</evidence>
<dbReference type="PROSITE" id="PS50112">
    <property type="entry name" value="PAS"/>
    <property type="match status" value="1"/>
</dbReference>
<evidence type="ECO:0000256" key="4">
    <source>
        <dbReference type="ARBA" id="ARBA00022679"/>
    </source>
</evidence>
<gene>
    <name evidence="14" type="primary">tmoS_3</name>
    <name evidence="14" type="ORF">ElP_47720</name>
</gene>
<dbReference type="GO" id="GO:0000155">
    <property type="term" value="F:phosphorelay sensor kinase activity"/>
    <property type="evidence" value="ECO:0007669"/>
    <property type="project" value="InterPro"/>
</dbReference>
<dbReference type="RefSeq" id="WP_145273777.1">
    <property type="nucleotide sequence ID" value="NZ_CP036426.1"/>
</dbReference>
<comment type="catalytic activity">
    <reaction evidence="1">
        <text>ATP + protein L-histidine = ADP + protein N-phospho-L-histidine.</text>
        <dbReference type="EC" id="2.7.13.3"/>
    </reaction>
</comment>
<dbReference type="PANTHER" id="PTHR43065:SF10">
    <property type="entry name" value="PEROXIDE STRESS-ACTIVATED HISTIDINE KINASE MAK3"/>
    <property type="match status" value="1"/>
</dbReference>
<dbReference type="InterPro" id="IPR000700">
    <property type="entry name" value="PAS-assoc_C"/>
</dbReference>
<evidence type="ECO:0000256" key="9">
    <source>
        <dbReference type="PROSITE-ProRule" id="PRU00169"/>
    </source>
</evidence>
<evidence type="ECO:0000256" key="8">
    <source>
        <dbReference type="ARBA" id="ARBA00023012"/>
    </source>
</evidence>
<keyword evidence="3 9" id="KW-0597">Phosphoprotein</keyword>
<dbReference type="InterPro" id="IPR013767">
    <property type="entry name" value="PAS_fold"/>
</dbReference>
<dbReference type="NCBIfam" id="TIGR00229">
    <property type="entry name" value="sensory_box"/>
    <property type="match status" value="1"/>
</dbReference>
<dbReference type="AlphaFoldDB" id="A0A518H7M4"/>
<dbReference type="EMBL" id="CP036426">
    <property type="protein sequence ID" value="QDV36843.1"/>
    <property type="molecule type" value="Genomic_DNA"/>
</dbReference>
<evidence type="ECO:0000256" key="6">
    <source>
        <dbReference type="ARBA" id="ARBA00022777"/>
    </source>
</evidence>
<dbReference type="CDD" id="cd00156">
    <property type="entry name" value="REC"/>
    <property type="match status" value="1"/>
</dbReference>
<dbReference type="PROSITE" id="PS50109">
    <property type="entry name" value="HIS_KIN"/>
    <property type="match status" value="1"/>
</dbReference>
<dbReference type="InterPro" id="IPR003661">
    <property type="entry name" value="HisK_dim/P_dom"/>
</dbReference>
<dbReference type="SMART" id="SM00091">
    <property type="entry name" value="PAS"/>
    <property type="match status" value="1"/>
</dbReference>
<keyword evidence="5" id="KW-0547">Nucleotide-binding</keyword>
<dbReference type="KEGG" id="tpla:ElP_47720"/>
<dbReference type="Gene3D" id="3.30.450.20">
    <property type="entry name" value="PAS domain"/>
    <property type="match status" value="1"/>
</dbReference>